<dbReference type="EMBL" id="DYXT01000058">
    <property type="protein sequence ID" value="HJE40161.1"/>
    <property type="molecule type" value="Genomic_DNA"/>
</dbReference>
<sequence>MRHCNGACAPPYYSLAPPGLRNLVESHRKLSGVRYHAPPHFWQSAALGCSRMIYEGLSTKFPTCSISNPPKLRRSVKTVGWGVSPVEGGCPINMALTGPVAQAVGAMGIASAMRR</sequence>
<name>A0A921EB97_9BACT</name>
<reference evidence="1" key="2">
    <citation type="submission" date="2021-09" db="EMBL/GenBank/DDBJ databases">
        <authorList>
            <person name="Gilroy R."/>
        </authorList>
    </citation>
    <scope>NUCLEOTIDE SEQUENCE</scope>
    <source>
        <strain evidence="1">4100</strain>
    </source>
</reference>
<evidence type="ECO:0000313" key="2">
    <source>
        <dbReference type="Proteomes" id="UP000711407"/>
    </source>
</evidence>
<accession>A0A921EB97</accession>
<gene>
    <name evidence="1" type="ORF">K8V47_10470</name>
</gene>
<comment type="caution">
    <text evidence="1">The sequence shown here is derived from an EMBL/GenBank/DDBJ whole genome shotgun (WGS) entry which is preliminary data.</text>
</comment>
<dbReference type="AlphaFoldDB" id="A0A921EB97"/>
<protein>
    <submittedName>
        <fullName evidence="1">Uncharacterized protein</fullName>
    </submittedName>
</protein>
<reference evidence="1" key="1">
    <citation type="journal article" date="2021" name="PeerJ">
        <title>Extensive microbial diversity within the chicken gut microbiome revealed by metagenomics and culture.</title>
        <authorList>
            <person name="Gilroy R."/>
            <person name="Ravi A."/>
            <person name="Getino M."/>
            <person name="Pursley I."/>
            <person name="Horton D.L."/>
            <person name="Alikhan N.F."/>
            <person name="Baker D."/>
            <person name="Gharbi K."/>
            <person name="Hall N."/>
            <person name="Watson M."/>
            <person name="Adriaenssens E.M."/>
            <person name="Foster-Nyarko E."/>
            <person name="Jarju S."/>
            <person name="Secka A."/>
            <person name="Antonio M."/>
            <person name="Oren A."/>
            <person name="Chaudhuri R.R."/>
            <person name="La Ragione R."/>
            <person name="Hildebrand F."/>
            <person name="Pallen M.J."/>
        </authorList>
    </citation>
    <scope>NUCLEOTIDE SEQUENCE</scope>
    <source>
        <strain evidence="1">4100</strain>
    </source>
</reference>
<evidence type="ECO:0000313" key="1">
    <source>
        <dbReference type="EMBL" id="HJE40161.1"/>
    </source>
</evidence>
<organism evidence="1 2">
    <name type="scientific">Candidatus Amulumruptor caecigallinarius</name>
    <dbReference type="NCBI Taxonomy" id="2109911"/>
    <lineage>
        <taxon>Bacteria</taxon>
        <taxon>Pseudomonadati</taxon>
        <taxon>Bacteroidota</taxon>
        <taxon>Bacteroidia</taxon>
        <taxon>Bacteroidales</taxon>
        <taxon>Muribaculaceae</taxon>
        <taxon>Candidatus Amulumruptor</taxon>
    </lineage>
</organism>
<proteinExistence type="predicted"/>
<dbReference type="Proteomes" id="UP000711407">
    <property type="component" value="Unassembled WGS sequence"/>
</dbReference>